<keyword evidence="3" id="KW-0813">Transport</keyword>
<comment type="caution">
    <text evidence="10">The sequence shown here is derived from an EMBL/GenBank/DDBJ whole genome shotgun (WGS) entry which is preliminary data.</text>
</comment>
<evidence type="ECO:0000256" key="3">
    <source>
        <dbReference type="ARBA" id="ARBA00022448"/>
    </source>
</evidence>
<keyword evidence="4" id="KW-1003">Cell membrane</keyword>
<evidence type="ECO:0000259" key="9">
    <source>
        <dbReference type="PROSITE" id="PS50893"/>
    </source>
</evidence>
<dbReference type="InterPro" id="IPR003439">
    <property type="entry name" value="ABC_transporter-like_ATP-bd"/>
</dbReference>
<evidence type="ECO:0000256" key="6">
    <source>
        <dbReference type="ARBA" id="ARBA00022840"/>
    </source>
</evidence>
<accession>A0A0F3RU80</accession>
<dbReference type="SUPFAM" id="SSF52540">
    <property type="entry name" value="P-loop containing nucleoside triphosphate hydrolases"/>
    <property type="match status" value="2"/>
</dbReference>
<dbReference type="AlphaFoldDB" id="A0A0F3RU80"/>
<dbReference type="CDD" id="cd03225">
    <property type="entry name" value="ABC_cobalt_CbiO_domain1"/>
    <property type="match status" value="2"/>
</dbReference>
<feature type="domain" description="ABC transporter" evidence="9">
    <location>
        <begin position="296"/>
        <end position="526"/>
    </location>
</feature>
<evidence type="ECO:0000256" key="7">
    <source>
        <dbReference type="ARBA" id="ARBA00022967"/>
    </source>
</evidence>
<dbReference type="Gene3D" id="3.40.50.300">
    <property type="entry name" value="P-loop containing nucleotide triphosphate hydrolases"/>
    <property type="match status" value="2"/>
</dbReference>
<proteinExistence type="inferred from homology"/>
<dbReference type="Pfam" id="PF00005">
    <property type="entry name" value="ABC_tran"/>
    <property type="match status" value="2"/>
</dbReference>
<comment type="subcellular location">
    <subcellularLocation>
        <location evidence="1">Cell membrane</location>
        <topology evidence="1">Peripheral membrane protein</topology>
    </subcellularLocation>
</comment>
<dbReference type="OrthoDB" id="501320at2"/>
<organism evidence="10 11">
    <name type="scientific">Levilactobacillus spicheri</name>
    <dbReference type="NCBI Taxonomy" id="216463"/>
    <lineage>
        <taxon>Bacteria</taxon>
        <taxon>Bacillati</taxon>
        <taxon>Bacillota</taxon>
        <taxon>Bacilli</taxon>
        <taxon>Lactobacillales</taxon>
        <taxon>Lactobacillaceae</taxon>
        <taxon>Levilactobacillus</taxon>
    </lineage>
</organism>
<dbReference type="InterPro" id="IPR015856">
    <property type="entry name" value="ABC_transpr_CbiO/EcfA_su"/>
</dbReference>
<dbReference type="PANTHER" id="PTHR43553">
    <property type="entry name" value="HEAVY METAL TRANSPORTER"/>
    <property type="match status" value="1"/>
</dbReference>
<comment type="similarity">
    <text evidence="2">Belongs to the ABC transporter superfamily.</text>
</comment>
<evidence type="ECO:0000313" key="11">
    <source>
        <dbReference type="Proteomes" id="UP000033491"/>
    </source>
</evidence>
<keyword evidence="5" id="KW-0547">Nucleotide-binding</keyword>
<keyword evidence="8" id="KW-0472">Membrane</keyword>
<dbReference type="InterPro" id="IPR027417">
    <property type="entry name" value="P-loop_NTPase"/>
</dbReference>
<dbReference type="PROSITE" id="PS00211">
    <property type="entry name" value="ABC_TRANSPORTER_1"/>
    <property type="match status" value="1"/>
</dbReference>
<evidence type="ECO:0000256" key="1">
    <source>
        <dbReference type="ARBA" id="ARBA00004202"/>
    </source>
</evidence>
<sequence>MDELMQVKQLTFTYPQQTIPALQNIQLTVRPGDFLALVGATGSGKTTLLKQLKRELIPAGTTQGQVWYAGQAVQTLDQATSAQQIGFVAQNPQTQPIMATVMEELTFPLENLGYSSDVINNRVAELANFLGLDQLLTRAIKTLSGGQVQLVNLASVLALKPRLILLDEPTAQLDPTTAQNFLNVLRQVHDELGITIVLTEHRLSRVLALANRLVILQHGQLIYDGGVSDGLRKMATVPELAAFVPPIPNFFLQQRIPVASLPLSIPAGRRALAAKKAHFRLISRTPVVAEQTSSLLTAKKVLLDFDQQVVLRRLDLTLHQGEWLAIIGKNGSGKSTLLSVLAGLLKPEHGKVRLADQVVWKMRNLPRLQQIAYLSQNPTEQFSGQTVLEELQAQNRLGSQPQSDAAVEQLLADLRLTALADHNVFDLSGGQQQLLGLGLALVTRPKVLLLDEPTKGIDPNTKQQFGQILQRVHAAGTAIIMASHDMDFCARYAERCTFMFNGHVNPPVACREFFTQNFLFTTAVNRLLADQVPTALFSEDVERVPTKGGEKHDGA</sequence>
<dbReference type="GO" id="GO:0043190">
    <property type="term" value="C:ATP-binding cassette (ABC) transporter complex"/>
    <property type="evidence" value="ECO:0007669"/>
    <property type="project" value="TreeGrafter"/>
</dbReference>
<dbReference type="GO" id="GO:0042626">
    <property type="term" value="F:ATPase-coupled transmembrane transporter activity"/>
    <property type="evidence" value="ECO:0007669"/>
    <property type="project" value="TreeGrafter"/>
</dbReference>
<dbReference type="Proteomes" id="UP000033491">
    <property type="component" value="Unassembled WGS sequence"/>
</dbReference>
<dbReference type="GO" id="GO:0005524">
    <property type="term" value="F:ATP binding"/>
    <property type="evidence" value="ECO:0007669"/>
    <property type="project" value="UniProtKB-KW"/>
</dbReference>
<dbReference type="STRING" id="216463.VC81_03030"/>
<dbReference type="SMART" id="SM00382">
    <property type="entry name" value="AAA"/>
    <property type="match status" value="2"/>
</dbReference>
<dbReference type="PANTHER" id="PTHR43553:SF27">
    <property type="entry name" value="ENERGY-COUPLING FACTOR TRANSPORTER ATP-BINDING PROTEIN ECFA2"/>
    <property type="match status" value="1"/>
</dbReference>
<dbReference type="PATRIC" id="fig|216463.3.peg.2429"/>
<gene>
    <name evidence="10" type="ORF">VC81_03030</name>
</gene>
<dbReference type="InterPro" id="IPR003593">
    <property type="entry name" value="AAA+_ATPase"/>
</dbReference>
<evidence type="ECO:0000313" key="10">
    <source>
        <dbReference type="EMBL" id="KJW13450.1"/>
    </source>
</evidence>
<evidence type="ECO:0000256" key="8">
    <source>
        <dbReference type="ARBA" id="ARBA00023136"/>
    </source>
</evidence>
<dbReference type="EMBL" id="JZCR01000006">
    <property type="protein sequence ID" value="KJW13450.1"/>
    <property type="molecule type" value="Genomic_DNA"/>
</dbReference>
<keyword evidence="7" id="KW-1278">Translocase</keyword>
<evidence type="ECO:0000256" key="4">
    <source>
        <dbReference type="ARBA" id="ARBA00022475"/>
    </source>
</evidence>
<name>A0A0F3RU80_9LACO</name>
<dbReference type="RefSeq" id="WP_045806675.1">
    <property type="nucleotide sequence ID" value="NZ_JZCR01000006.1"/>
</dbReference>
<keyword evidence="6 10" id="KW-0067">ATP-binding</keyword>
<dbReference type="InterPro" id="IPR050095">
    <property type="entry name" value="ECF_ABC_transporter_ATP-bd"/>
</dbReference>
<evidence type="ECO:0000256" key="2">
    <source>
        <dbReference type="ARBA" id="ARBA00005417"/>
    </source>
</evidence>
<feature type="domain" description="ABC transporter" evidence="9">
    <location>
        <begin position="5"/>
        <end position="243"/>
    </location>
</feature>
<dbReference type="GO" id="GO:0016887">
    <property type="term" value="F:ATP hydrolysis activity"/>
    <property type="evidence" value="ECO:0007669"/>
    <property type="project" value="InterPro"/>
</dbReference>
<reference evidence="10 11" key="1">
    <citation type="submission" date="2015-03" db="EMBL/GenBank/DDBJ databases">
        <authorList>
            <person name="Zheng J."/>
            <person name="Ganezle M."/>
        </authorList>
    </citation>
    <scope>NUCLEOTIDE SEQUENCE [LARGE SCALE GENOMIC DNA]</scope>
    <source>
        <strain evidence="10 11">LP38</strain>
    </source>
</reference>
<dbReference type="InterPro" id="IPR017871">
    <property type="entry name" value="ABC_transporter-like_CS"/>
</dbReference>
<dbReference type="PROSITE" id="PS50893">
    <property type="entry name" value="ABC_TRANSPORTER_2"/>
    <property type="match status" value="2"/>
</dbReference>
<protein>
    <submittedName>
        <fullName evidence="10">Cobalt ABC transporter ATP-binding protein</fullName>
    </submittedName>
</protein>
<evidence type="ECO:0000256" key="5">
    <source>
        <dbReference type="ARBA" id="ARBA00022741"/>
    </source>
</evidence>